<evidence type="ECO:0000313" key="4">
    <source>
        <dbReference type="EMBL" id="SDD82173.1"/>
    </source>
</evidence>
<keyword evidence="5" id="KW-1185">Reference proteome</keyword>
<dbReference type="Pfam" id="PF04203">
    <property type="entry name" value="Sortase"/>
    <property type="match status" value="1"/>
</dbReference>
<feature type="active site" description="Proton donor/acceptor" evidence="2">
    <location>
        <position position="145"/>
    </location>
</feature>
<feature type="active site" description="Acyl-thioester intermediate" evidence="2">
    <location>
        <position position="207"/>
    </location>
</feature>
<protein>
    <submittedName>
        <fullName evidence="4">Sortase A</fullName>
    </submittedName>
</protein>
<evidence type="ECO:0000256" key="3">
    <source>
        <dbReference type="SAM" id="Phobius"/>
    </source>
</evidence>
<dbReference type="GO" id="GO:0016787">
    <property type="term" value="F:hydrolase activity"/>
    <property type="evidence" value="ECO:0007669"/>
    <property type="project" value="UniProtKB-KW"/>
</dbReference>
<keyword evidence="1" id="KW-0378">Hydrolase</keyword>
<evidence type="ECO:0000313" key="5">
    <source>
        <dbReference type="Proteomes" id="UP000198995"/>
    </source>
</evidence>
<dbReference type="InterPro" id="IPR042002">
    <property type="entry name" value="Sortase_C"/>
</dbReference>
<dbReference type="NCBIfam" id="NF033745">
    <property type="entry name" value="class_C_sortase"/>
    <property type="match status" value="1"/>
</dbReference>
<feature type="transmembrane region" description="Helical" evidence="3">
    <location>
        <begin position="243"/>
        <end position="265"/>
    </location>
</feature>
<proteinExistence type="predicted"/>
<dbReference type="Proteomes" id="UP000198995">
    <property type="component" value="Unassembled WGS sequence"/>
</dbReference>
<keyword evidence="3" id="KW-0812">Transmembrane</keyword>
<reference evidence="4 5" key="1">
    <citation type="submission" date="2016-10" db="EMBL/GenBank/DDBJ databases">
        <authorList>
            <person name="de Groot N.N."/>
        </authorList>
    </citation>
    <scope>NUCLEOTIDE SEQUENCE [LARGE SCALE GENOMIC DNA]</scope>
    <source>
        <strain evidence="4 5">DSM 20475</strain>
    </source>
</reference>
<evidence type="ECO:0000256" key="1">
    <source>
        <dbReference type="ARBA" id="ARBA00022801"/>
    </source>
</evidence>
<dbReference type="STRING" id="2741.SAMN04489866_1084"/>
<evidence type="ECO:0000256" key="2">
    <source>
        <dbReference type="PIRSR" id="PIRSR605754-1"/>
    </source>
</evidence>
<dbReference type="InterPro" id="IPR023365">
    <property type="entry name" value="Sortase_dom-sf"/>
</dbReference>
<sequence length="291" mass="31683">MQRERTALLSLLLMLVGLLILCYPTIGSFINGFTQTRAIVNYCGRVDELTATEKAALWQAAENYNAALRQNPAAFDEPNLIPGYKDCLDPEKTGIMGYVDIPKLRLKLPIYHGTSAPVLQIGAGHLAGSALPTGGLGNHTVISAHSGLPTARLFTDLPKLKKGDDFCLHVLDKKLTYRVIQIQKVTPKHSESLRCQPGKDYCTLFTCTPYGINTHRLLVTGERLPDQAAGVKDKKAGLEWPPWLTGYLKLGAAFAALAANIILIIKQVYLLHGQKRGGLQHGKGGCGEKTE</sequence>
<dbReference type="CDD" id="cd05827">
    <property type="entry name" value="Sortase_C"/>
    <property type="match status" value="1"/>
</dbReference>
<gene>
    <name evidence="4" type="ORF">SAMN04489866_1084</name>
</gene>
<dbReference type="NCBIfam" id="TIGR01076">
    <property type="entry name" value="sortase_fam"/>
    <property type="match status" value="1"/>
</dbReference>
<dbReference type="SUPFAM" id="SSF63817">
    <property type="entry name" value="Sortase"/>
    <property type="match status" value="1"/>
</dbReference>
<dbReference type="EMBL" id="FNAF01000008">
    <property type="protein sequence ID" value="SDD82173.1"/>
    <property type="molecule type" value="Genomic_DNA"/>
</dbReference>
<dbReference type="InterPro" id="IPR005754">
    <property type="entry name" value="Sortase"/>
</dbReference>
<name>A0A1G6XWW9_PEPNI</name>
<organism evidence="4 5">
    <name type="scientific">Peptococcus niger</name>
    <dbReference type="NCBI Taxonomy" id="2741"/>
    <lineage>
        <taxon>Bacteria</taxon>
        <taxon>Bacillati</taxon>
        <taxon>Bacillota</taxon>
        <taxon>Clostridia</taxon>
        <taxon>Eubacteriales</taxon>
        <taxon>Peptococcaceae</taxon>
        <taxon>Peptococcus</taxon>
    </lineage>
</organism>
<keyword evidence="3" id="KW-1133">Transmembrane helix</keyword>
<dbReference type="AlphaFoldDB" id="A0A1G6XWW9"/>
<dbReference type="RefSeq" id="WP_091791966.1">
    <property type="nucleotide sequence ID" value="NZ_FNAF01000008.1"/>
</dbReference>
<dbReference type="OrthoDB" id="1648028at2"/>
<keyword evidence="3" id="KW-0472">Membrane</keyword>
<dbReference type="Gene3D" id="2.40.260.10">
    <property type="entry name" value="Sortase"/>
    <property type="match status" value="1"/>
</dbReference>
<accession>A0A1G6XWW9</accession>